<dbReference type="Proteomes" id="UP000285961">
    <property type="component" value="Unassembled WGS sequence"/>
</dbReference>
<organism evidence="5 6">
    <name type="scientific">Candidatus Abyssobacteria bacterium SURF_17</name>
    <dbReference type="NCBI Taxonomy" id="2093361"/>
    <lineage>
        <taxon>Bacteria</taxon>
        <taxon>Pseudomonadati</taxon>
        <taxon>Candidatus Hydrogenedentota</taxon>
        <taxon>Candidatus Abyssobacteria</taxon>
    </lineage>
</organism>
<gene>
    <name evidence="5" type="ORF">C4532_12640</name>
</gene>
<name>A0A419EW07_9BACT</name>
<dbReference type="SUPFAM" id="SSF52540">
    <property type="entry name" value="P-loop containing nucleoside triphosphate hydrolases"/>
    <property type="match status" value="1"/>
</dbReference>
<dbReference type="InterPro" id="IPR051782">
    <property type="entry name" value="ABC_Transporter_VariousFunc"/>
</dbReference>
<dbReference type="EMBL" id="QZKI01000091">
    <property type="protein sequence ID" value="RJP68488.1"/>
    <property type="molecule type" value="Genomic_DNA"/>
</dbReference>
<proteinExistence type="predicted"/>
<evidence type="ECO:0000256" key="2">
    <source>
        <dbReference type="ARBA" id="ARBA00022741"/>
    </source>
</evidence>
<dbReference type="AlphaFoldDB" id="A0A419EW07"/>
<evidence type="ECO:0000313" key="6">
    <source>
        <dbReference type="Proteomes" id="UP000285961"/>
    </source>
</evidence>
<evidence type="ECO:0000259" key="4">
    <source>
        <dbReference type="PROSITE" id="PS50893"/>
    </source>
</evidence>
<dbReference type="Pfam" id="PF00005">
    <property type="entry name" value="ABC_tran"/>
    <property type="match status" value="1"/>
</dbReference>
<evidence type="ECO:0000313" key="5">
    <source>
        <dbReference type="EMBL" id="RJP68488.1"/>
    </source>
</evidence>
<evidence type="ECO:0000256" key="3">
    <source>
        <dbReference type="ARBA" id="ARBA00022840"/>
    </source>
</evidence>
<dbReference type="PANTHER" id="PTHR42939:SF1">
    <property type="entry name" value="ABC TRANSPORTER ATP-BINDING PROTEIN ALBC-RELATED"/>
    <property type="match status" value="1"/>
</dbReference>
<dbReference type="InterPro" id="IPR003593">
    <property type="entry name" value="AAA+_ATPase"/>
</dbReference>
<keyword evidence="1" id="KW-0813">Transport</keyword>
<dbReference type="InterPro" id="IPR003439">
    <property type="entry name" value="ABC_transporter-like_ATP-bd"/>
</dbReference>
<dbReference type="CDD" id="cd03230">
    <property type="entry name" value="ABC_DR_subfamily_A"/>
    <property type="match status" value="1"/>
</dbReference>
<sequence>MDYAIETNALTKRFRKLVAVNEIELRVPYGSVYGFLGRNGAGKTTTILMLLGLLRPTSGGSTVLGYSTKIDSVSIRAEVGYVPEKQIMYDWMTVKEILWFTGKFYKTWNEELANDLVQRFGLDPKRRIKHLSRGMVAELSLILALAPAPKLLILDDPTSGMDPIVRREFMEHVVDLVQDGKHTVFFSSHILSDIERVADWVGILKDGRLLIQSEVDALKLRTRKVIAKFAAEPPRELAMGEPLWVRRDGTALTATFSQYDDGIPEKLKSLGATTVQVLDLSLDDIFVEYLGPEKE</sequence>
<keyword evidence="3 5" id="KW-0067">ATP-binding</keyword>
<dbReference type="PROSITE" id="PS50893">
    <property type="entry name" value="ABC_TRANSPORTER_2"/>
    <property type="match status" value="1"/>
</dbReference>
<dbReference type="Gene3D" id="3.40.50.300">
    <property type="entry name" value="P-loop containing nucleotide triphosphate hydrolases"/>
    <property type="match status" value="1"/>
</dbReference>
<comment type="caution">
    <text evidence="5">The sequence shown here is derived from an EMBL/GenBank/DDBJ whole genome shotgun (WGS) entry which is preliminary data.</text>
</comment>
<dbReference type="InterPro" id="IPR027417">
    <property type="entry name" value="P-loop_NTPase"/>
</dbReference>
<keyword evidence="2" id="KW-0547">Nucleotide-binding</keyword>
<dbReference type="GO" id="GO:0005524">
    <property type="term" value="F:ATP binding"/>
    <property type="evidence" value="ECO:0007669"/>
    <property type="project" value="UniProtKB-KW"/>
</dbReference>
<protein>
    <submittedName>
        <fullName evidence="5">ABC transporter ATP-binding protein</fullName>
    </submittedName>
</protein>
<dbReference type="GO" id="GO:0016887">
    <property type="term" value="F:ATP hydrolysis activity"/>
    <property type="evidence" value="ECO:0007669"/>
    <property type="project" value="InterPro"/>
</dbReference>
<accession>A0A419EW07</accession>
<feature type="domain" description="ABC transporter" evidence="4">
    <location>
        <begin position="5"/>
        <end position="231"/>
    </location>
</feature>
<evidence type="ECO:0000256" key="1">
    <source>
        <dbReference type="ARBA" id="ARBA00022448"/>
    </source>
</evidence>
<dbReference type="SMART" id="SM00382">
    <property type="entry name" value="AAA"/>
    <property type="match status" value="1"/>
</dbReference>
<reference evidence="5 6" key="1">
    <citation type="journal article" date="2017" name="ISME J.">
        <title>Energy and carbon metabolisms in a deep terrestrial subsurface fluid microbial community.</title>
        <authorList>
            <person name="Momper L."/>
            <person name="Jungbluth S.P."/>
            <person name="Lee M.D."/>
            <person name="Amend J.P."/>
        </authorList>
    </citation>
    <scope>NUCLEOTIDE SEQUENCE [LARGE SCALE GENOMIC DNA]</scope>
    <source>
        <strain evidence="5">SURF_17</strain>
    </source>
</reference>
<dbReference type="PANTHER" id="PTHR42939">
    <property type="entry name" value="ABC TRANSPORTER ATP-BINDING PROTEIN ALBC-RELATED"/>
    <property type="match status" value="1"/>
</dbReference>